<dbReference type="InterPro" id="IPR028915">
    <property type="entry name" value="Tox-HNH-HHH_dom"/>
</dbReference>
<organism evidence="2 3">
    <name type="scientific">Thermoactinomyces mirandus</name>
    <dbReference type="NCBI Taxonomy" id="2756294"/>
    <lineage>
        <taxon>Bacteria</taxon>
        <taxon>Bacillati</taxon>
        <taxon>Bacillota</taxon>
        <taxon>Bacilli</taxon>
        <taxon>Bacillales</taxon>
        <taxon>Thermoactinomycetaceae</taxon>
        <taxon>Thermoactinomyces</taxon>
    </lineage>
</organism>
<name>A0A7W2AQ89_9BACL</name>
<reference evidence="2 3" key="1">
    <citation type="submission" date="2020-07" db="EMBL/GenBank/DDBJ databases">
        <title>Thermoactinomyces phylogeny.</title>
        <authorList>
            <person name="Dunlap C."/>
        </authorList>
    </citation>
    <scope>NUCLEOTIDE SEQUENCE [LARGE SCALE GENOMIC DNA]</scope>
    <source>
        <strain evidence="2 3">AMNI-1</strain>
    </source>
</reference>
<sequence>MAMSPFAEFAKCISAPDTTGRDTKNPDHLVRTYRTADLSKLEAKYTADPRLVIEMPYVGKGKANTNSEGWLRDKNYYWNEMLKKHPEVFSKANRQKIELGFSPINDKKFREHFPQYDIKELYNDTLIHHHIGGGGQAVAVPAKLHPGLGGIHNTEKEAGVWGNDRVYSELLEKFLKK</sequence>
<keyword evidence="3" id="KW-1185">Reference proteome</keyword>
<proteinExistence type="predicted"/>
<dbReference type="Proteomes" id="UP000538292">
    <property type="component" value="Unassembled WGS sequence"/>
</dbReference>
<gene>
    <name evidence="2" type="ORF">H2C83_05205</name>
</gene>
<accession>A0A7W2AQ89</accession>
<evidence type="ECO:0000313" key="3">
    <source>
        <dbReference type="Proteomes" id="UP000538292"/>
    </source>
</evidence>
<dbReference type="AlphaFoldDB" id="A0A7W2AQ89"/>
<evidence type="ECO:0000313" key="2">
    <source>
        <dbReference type="EMBL" id="MBA4601729.1"/>
    </source>
</evidence>
<feature type="domain" description="Tox-HNH-HHH" evidence="1">
    <location>
        <begin position="49"/>
        <end position="153"/>
    </location>
</feature>
<evidence type="ECO:0000259" key="1">
    <source>
        <dbReference type="Pfam" id="PF15637"/>
    </source>
</evidence>
<protein>
    <recommendedName>
        <fullName evidence="1">Tox-HNH-HHH domain-containing protein</fullName>
    </recommendedName>
</protein>
<dbReference type="EMBL" id="JACEOL010000016">
    <property type="protein sequence ID" value="MBA4601729.1"/>
    <property type="molecule type" value="Genomic_DNA"/>
</dbReference>
<comment type="caution">
    <text evidence="2">The sequence shown here is derived from an EMBL/GenBank/DDBJ whole genome shotgun (WGS) entry which is preliminary data.</text>
</comment>
<dbReference type="Pfam" id="PF15637">
    <property type="entry name" value="Tox-HNH-HHH"/>
    <property type="match status" value="1"/>
</dbReference>